<evidence type="ECO:0000256" key="4">
    <source>
        <dbReference type="SAM" id="SignalP"/>
    </source>
</evidence>
<proteinExistence type="inferred from homology"/>
<feature type="domain" description="Transglycosylase SLT" evidence="5">
    <location>
        <begin position="481"/>
        <end position="591"/>
    </location>
</feature>
<dbReference type="RefSeq" id="WP_189498181.1">
    <property type="nucleotide sequence ID" value="NZ_BMZT01000008.1"/>
</dbReference>
<dbReference type="Pfam" id="PF14718">
    <property type="entry name" value="SLT_L"/>
    <property type="match status" value="1"/>
</dbReference>
<accession>A0ABV6SXQ0</accession>
<dbReference type="PANTHER" id="PTHR37423:SF5">
    <property type="entry name" value="SOLUBLE LYTIC MUREIN TRANSGLYCOSYLASE"/>
    <property type="match status" value="1"/>
</dbReference>
<dbReference type="Gene3D" id="1.10.530.10">
    <property type="match status" value="1"/>
</dbReference>
<evidence type="ECO:0000259" key="5">
    <source>
        <dbReference type="Pfam" id="PF01464"/>
    </source>
</evidence>
<keyword evidence="2 4" id="KW-0732">Signal</keyword>
<evidence type="ECO:0000313" key="7">
    <source>
        <dbReference type="EMBL" id="MFC0717630.1"/>
    </source>
</evidence>
<dbReference type="EMBL" id="JBHLTF010000028">
    <property type="protein sequence ID" value="MFC0717630.1"/>
    <property type="molecule type" value="Genomic_DNA"/>
</dbReference>
<organism evidence="7 8">
    <name type="scientific">Luteimonas padinae</name>
    <dbReference type="NCBI Taxonomy" id="1714359"/>
    <lineage>
        <taxon>Bacteria</taxon>
        <taxon>Pseudomonadati</taxon>
        <taxon>Pseudomonadota</taxon>
        <taxon>Gammaproteobacteria</taxon>
        <taxon>Lysobacterales</taxon>
        <taxon>Lysobacteraceae</taxon>
        <taxon>Luteimonas</taxon>
    </lineage>
</organism>
<comment type="caution">
    <text evidence="7">The sequence shown here is derived from an EMBL/GenBank/DDBJ whole genome shotgun (WGS) entry which is preliminary data.</text>
</comment>
<evidence type="ECO:0000256" key="1">
    <source>
        <dbReference type="ARBA" id="ARBA00007734"/>
    </source>
</evidence>
<feature type="signal peptide" evidence="4">
    <location>
        <begin position="1"/>
        <end position="27"/>
    </location>
</feature>
<dbReference type="InterPro" id="IPR037061">
    <property type="entry name" value="Lytic_TGlycoase_superhlx_L_sf"/>
</dbReference>
<keyword evidence="8" id="KW-1185">Reference proteome</keyword>
<evidence type="ECO:0000313" key="8">
    <source>
        <dbReference type="Proteomes" id="UP001589898"/>
    </source>
</evidence>
<dbReference type="PANTHER" id="PTHR37423">
    <property type="entry name" value="SOLUBLE LYTIC MUREIN TRANSGLYCOSYLASE-RELATED"/>
    <property type="match status" value="1"/>
</dbReference>
<evidence type="ECO:0000256" key="2">
    <source>
        <dbReference type="ARBA" id="ARBA00022729"/>
    </source>
</evidence>
<sequence length="728" mass="78441">MLPLPRFTLSAALALCLSASAAASAQARPDDDLARRALTAAEIGQPVPPLRADHPLQGWIGHARLNRDIATLTPSQAQDFLDRHRGQAVAGTFRAAWLVELAKRRDWTTFRAAWVPGTGTTTLACHELEARLRTGAADATWTGEVQKLWRGAGRSQPEACDPVFTALAERGGLSDADRWARIEAAIAEGQPGVVRTAARGLPDAQRQQAEAYAAYLGQADARATSWPKTARSRLAASHGLATLARSNPDAAESLLPQVAQALQFTDAERNRVLYQVALWTVASYHDGGARRLAAVPEAAWDERLHEWRVREAMARSDWRAALAGIERMGRAQRSQSRWSYFEARLRELTGDRAAARPLYAAAARDADFHGFLAADRIGQPYALCPLEHGGSAAEKAAVAADPAMQRAMALFRVNRAGWATREWQDALTRFNDRQRQIAVEIAQDNGWFDRGVFGLVNVGGERKPEELRLYTLRFPLHHEQLIRGESARNGLDTAWVAAEIRAESTFNPRARSPANARGLMQVLPETGAGVARRLGIPWSGAESLFDPATNVRIGTAYLREMKDKYTLPYVAIAAYNAGPTPTARWQSQRPGMDADFWIETITYKETRDYVARVLAFSVIYDWRLGDAPVPVSDRMLGRTAAARTKFTCPAPAAGAATTATRPGGTPVAVGAATAATRPDGIPVAVGAATAATWPGGTPVAAVAAPTGNGGEGNGRAGEGVQGRGAGDW</sequence>
<dbReference type="Gene3D" id="1.10.1240.20">
    <property type="entry name" value="Lytic transglycosylase, superhelical linker domain"/>
    <property type="match status" value="1"/>
</dbReference>
<dbReference type="CDD" id="cd13401">
    <property type="entry name" value="Slt70-like"/>
    <property type="match status" value="1"/>
</dbReference>
<feature type="compositionally biased region" description="Gly residues" evidence="3">
    <location>
        <begin position="707"/>
        <end position="728"/>
    </location>
</feature>
<name>A0ABV6SXQ0_9GAMM</name>
<comment type="similarity">
    <text evidence="1">Belongs to the transglycosylase Slt family.</text>
</comment>
<dbReference type="InterPro" id="IPR012289">
    <property type="entry name" value="Lytic_TGlycosylase_superhlx_L"/>
</dbReference>
<feature type="region of interest" description="Disordered" evidence="3">
    <location>
        <begin position="705"/>
        <end position="728"/>
    </location>
</feature>
<dbReference type="InterPro" id="IPR008939">
    <property type="entry name" value="Lytic_TGlycosylase_superhlx_U"/>
</dbReference>
<dbReference type="InterPro" id="IPR008258">
    <property type="entry name" value="Transglycosylase_SLT_dom_1"/>
</dbReference>
<reference evidence="7 8" key="1">
    <citation type="submission" date="2024-09" db="EMBL/GenBank/DDBJ databases">
        <authorList>
            <person name="Sun Q."/>
            <person name="Mori K."/>
        </authorList>
    </citation>
    <scope>NUCLEOTIDE SEQUENCE [LARGE SCALE GENOMIC DNA]</scope>
    <source>
        <strain evidence="7 8">KCTC 52403</strain>
    </source>
</reference>
<dbReference type="SUPFAM" id="SSF48435">
    <property type="entry name" value="Bacterial muramidases"/>
    <property type="match status" value="1"/>
</dbReference>
<dbReference type="SUPFAM" id="SSF53955">
    <property type="entry name" value="Lysozyme-like"/>
    <property type="match status" value="1"/>
</dbReference>
<evidence type="ECO:0000256" key="3">
    <source>
        <dbReference type="SAM" id="MobiDB-lite"/>
    </source>
</evidence>
<dbReference type="Proteomes" id="UP001589898">
    <property type="component" value="Unassembled WGS sequence"/>
</dbReference>
<dbReference type="Gene3D" id="1.25.20.10">
    <property type="entry name" value="Bacterial muramidases"/>
    <property type="match status" value="1"/>
</dbReference>
<feature type="chain" id="PRO_5046555578" evidence="4">
    <location>
        <begin position="28"/>
        <end position="728"/>
    </location>
</feature>
<protein>
    <submittedName>
        <fullName evidence="7">Transglycosylase SLT domain-containing protein</fullName>
    </submittedName>
</protein>
<dbReference type="InterPro" id="IPR023346">
    <property type="entry name" value="Lysozyme-like_dom_sf"/>
</dbReference>
<gene>
    <name evidence="7" type="ORF">ACFFFU_07685</name>
</gene>
<evidence type="ECO:0000259" key="6">
    <source>
        <dbReference type="Pfam" id="PF14718"/>
    </source>
</evidence>
<feature type="domain" description="Lytic transglycosylase superhelical linker" evidence="6">
    <location>
        <begin position="398"/>
        <end position="456"/>
    </location>
</feature>
<dbReference type="Pfam" id="PF01464">
    <property type="entry name" value="SLT"/>
    <property type="match status" value="1"/>
</dbReference>